<keyword evidence="5" id="KW-0805">Transcription regulation</keyword>
<feature type="region of interest" description="Disordered" evidence="9">
    <location>
        <begin position="1"/>
        <end position="60"/>
    </location>
</feature>
<evidence type="ECO:0000256" key="6">
    <source>
        <dbReference type="ARBA" id="ARBA00023163"/>
    </source>
</evidence>
<feature type="repeat" description="WD" evidence="8">
    <location>
        <begin position="686"/>
        <end position="720"/>
    </location>
</feature>
<dbReference type="SMART" id="SM00320">
    <property type="entry name" value="WD40"/>
    <property type="match status" value="6"/>
</dbReference>
<dbReference type="AlphaFoldDB" id="A0A9W7DHA4"/>
<dbReference type="PROSITE" id="PS00678">
    <property type="entry name" value="WD_REPEATS_1"/>
    <property type="match status" value="2"/>
</dbReference>
<feature type="repeat" description="WD" evidence="8">
    <location>
        <begin position="636"/>
        <end position="677"/>
    </location>
</feature>
<dbReference type="GO" id="GO:0005669">
    <property type="term" value="C:transcription factor TFIID complex"/>
    <property type="evidence" value="ECO:0007669"/>
    <property type="project" value="TreeGrafter"/>
</dbReference>
<feature type="repeat" description="WD" evidence="8">
    <location>
        <begin position="448"/>
        <end position="482"/>
    </location>
</feature>
<dbReference type="Gene3D" id="2.130.10.10">
    <property type="entry name" value="YVTN repeat-like/Quinoprotein amine dehydrogenase"/>
    <property type="match status" value="2"/>
</dbReference>
<dbReference type="InterPro" id="IPR001680">
    <property type="entry name" value="WD40_rpt"/>
</dbReference>
<dbReference type="CDD" id="cd00200">
    <property type="entry name" value="WD40"/>
    <property type="match status" value="1"/>
</dbReference>
<evidence type="ECO:0000256" key="8">
    <source>
        <dbReference type="PROSITE-ProRule" id="PRU00221"/>
    </source>
</evidence>
<dbReference type="PROSITE" id="PS50896">
    <property type="entry name" value="LISH"/>
    <property type="match status" value="1"/>
</dbReference>
<evidence type="ECO:0000256" key="4">
    <source>
        <dbReference type="ARBA" id="ARBA00022737"/>
    </source>
</evidence>
<dbReference type="InterPro" id="IPR019775">
    <property type="entry name" value="WD40_repeat_CS"/>
</dbReference>
<feature type="repeat" description="WD" evidence="8">
    <location>
        <begin position="552"/>
        <end position="584"/>
    </location>
</feature>
<dbReference type="Pfam" id="PF04494">
    <property type="entry name" value="TFIID_NTD2"/>
    <property type="match status" value="1"/>
</dbReference>
<dbReference type="GO" id="GO:0016251">
    <property type="term" value="F:RNA polymerase II general transcription initiation factor activity"/>
    <property type="evidence" value="ECO:0007669"/>
    <property type="project" value="TreeGrafter"/>
</dbReference>
<feature type="repeat" description="WD" evidence="8">
    <location>
        <begin position="594"/>
        <end position="635"/>
    </location>
</feature>
<feature type="repeat" description="WD" evidence="8">
    <location>
        <begin position="510"/>
        <end position="551"/>
    </location>
</feature>
<dbReference type="OrthoDB" id="10266330at2759"/>
<dbReference type="InterPro" id="IPR036322">
    <property type="entry name" value="WD40_repeat_dom_sf"/>
</dbReference>
<keyword evidence="12" id="KW-1185">Reference proteome</keyword>
<dbReference type="InterPro" id="IPR015943">
    <property type="entry name" value="WD40/YVTN_repeat-like_dom_sf"/>
</dbReference>
<evidence type="ECO:0000256" key="5">
    <source>
        <dbReference type="ARBA" id="ARBA00023015"/>
    </source>
</evidence>
<dbReference type="EMBL" id="BSXU01002581">
    <property type="protein sequence ID" value="GMG38592.1"/>
    <property type="molecule type" value="Genomic_DNA"/>
</dbReference>
<accession>A0A9W7DHA4</accession>
<dbReference type="Pfam" id="PF08513">
    <property type="entry name" value="LisH"/>
    <property type="match status" value="1"/>
</dbReference>
<dbReference type="Proteomes" id="UP001165063">
    <property type="component" value="Unassembled WGS sequence"/>
</dbReference>
<dbReference type="PANTHER" id="PTHR19879">
    <property type="entry name" value="TRANSCRIPTION INITIATION FACTOR TFIID"/>
    <property type="match status" value="1"/>
</dbReference>
<gene>
    <name evidence="11" type="ORF">Amon01_000498600</name>
</gene>
<evidence type="ECO:0000256" key="9">
    <source>
        <dbReference type="SAM" id="MobiDB-lite"/>
    </source>
</evidence>
<reference evidence="11" key="1">
    <citation type="submission" date="2023-04" db="EMBL/GenBank/DDBJ databases">
        <title>Ambrosiozyma monospora NBRC 1965.</title>
        <authorList>
            <person name="Ichikawa N."/>
            <person name="Sato H."/>
            <person name="Tonouchi N."/>
        </authorList>
    </citation>
    <scope>NUCLEOTIDE SEQUENCE</scope>
    <source>
        <strain evidence="11">NBRC 1965</strain>
    </source>
</reference>
<keyword evidence="4" id="KW-0677">Repeat</keyword>
<dbReference type="Gene3D" id="1.25.40.500">
    <property type="entry name" value="TFIID subunit TAF5, NTD2 domain"/>
    <property type="match status" value="1"/>
</dbReference>
<evidence type="ECO:0000259" key="10">
    <source>
        <dbReference type="Pfam" id="PF04494"/>
    </source>
</evidence>
<dbReference type="InterPro" id="IPR037264">
    <property type="entry name" value="TFIID_NTD2_sf"/>
</dbReference>
<dbReference type="Pfam" id="PF00400">
    <property type="entry name" value="WD40"/>
    <property type="match status" value="6"/>
</dbReference>
<feature type="domain" description="TFIID subunit TAF5 NTD2" evidence="10">
    <location>
        <begin position="158"/>
        <end position="288"/>
    </location>
</feature>
<dbReference type="SMART" id="SM00667">
    <property type="entry name" value="LisH"/>
    <property type="match status" value="1"/>
</dbReference>
<organism evidence="11 12">
    <name type="scientific">Ambrosiozyma monospora</name>
    <name type="common">Yeast</name>
    <name type="synonym">Endomycopsis monosporus</name>
    <dbReference type="NCBI Taxonomy" id="43982"/>
    <lineage>
        <taxon>Eukaryota</taxon>
        <taxon>Fungi</taxon>
        <taxon>Dikarya</taxon>
        <taxon>Ascomycota</taxon>
        <taxon>Saccharomycotina</taxon>
        <taxon>Pichiomycetes</taxon>
        <taxon>Pichiales</taxon>
        <taxon>Pichiaceae</taxon>
        <taxon>Ambrosiozyma</taxon>
    </lineage>
</organism>
<dbReference type="CDD" id="cd08044">
    <property type="entry name" value="TAF5_NTD2"/>
    <property type="match status" value="1"/>
</dbReference>
<feature type="compositionally biased region" description="Polar residues" evidence="9">
    <location>
        <begin position="742"/>
        <end position="754"/>
    </location>
</feature>
<feature type="region of interest" description="Disordered" evidence="9">
    <location>
        <begin position="390"/>
        <end position="409"/>
    </location>
</feature>
<keyword evidence="7" id="KW-0539">Nucleus</keyword>
<evidence type="ECO:0000256" key="2">
    <source>
        <dbReference type="ARBA" id="ARBA00009435"/>
    </source>
</evidence>
<feature type="compositionally biased region" description="Basic and acidic residues" evidence="9">
    <location>
        <begin position="325"/>
        <end position="347"/>
    </location>
</feature>
<dbReference type="PRINTS" id="PR00320">
    <property type="entry name" value="GPROTEINBRPT"/>
</dbReference>
<feature type="region of interest" description="Disordered" evidence="9">
    <location>
        <begin position="738"/>
        <end position="765"/>
    </location>
</feature>
<feature type="region of interest" description="Disordered" evidence="9">
    <location>
        <begin position="324"/>
        <end position="347"/>
    </location>
</feature>
<feature type="compositionally biased region" description="Low complexity" evidence="9">
    <location>
        <begin position="15"/>
        <end position="33"/>
    </location>
</feature>
<evidence type="ECO:0000313" key="12">
    <source>
        <dbReference type="Proteomes" id="UP001165063"/>
    </source>
</evidence>
<dbReference type="InterPro" id="IPR007582">
    <property type="entry name" value="TFIID_NTD2"/>
</dbReference>
<dbReference type="PANTHER" id="PTHR19879:SF1">
    <property type="entry name" value="CANNONBALL-RELATED"/>
    <property type="match status" value="1"/>
</dbReference>
<evidence type="ECO:0000313" key="11">
    <source>
        <dbReference type="EMBL" id="GMG38592.1"/>
    </source>
</evidence>
<comment type="subcellular location">
    <subcellularLocation>
        <location evidence="1">Nucleus</location>
    </subcellularLocation>
</comment>
<dbReference type="PROSITE" id="PS50082">
    <property type="entry name" value="WD_REPEATS_2"/>
    <property type="match status" value="6"/>
</dbReference>
<dbReference type="GO" id="GO:0006367">
    <property type="term" value="P:transcription initiation at RNA polymerase II promoter"/>
    <property type="evidence" value="ECO:0007669"/>
    <property type="project" value="TreeGrafter"/>
</dbReference>
<feature type="compositionally biased region" description="Polar residues" evidence="9">
    <location>
        <begin position="394"/>
        <end position="403"/>
    </location>
</feature>
<evidence type="ECO:0000256" key="7">
    <source>
        <dbReference type="ARBA" id="ARBA00023242"/>
    </source>
</evidence>
<evidence type="ECO:0000256" key="1">
    <source>
        <dbReference type="ARBA" id="ARBA00004123"/>
    </source>
</evidence>
<comment type="similarity">
    <text evidence="2">Belongs to the WD repeat TAF5 family.</text>
</comment>
<dbReference type="SUPFAM" id="SSF50978">
    <property type="entry name" value="WD40 repeat-like"/>
    <property type="match status" value="1"/>
</dbReference>
<dbReference type="SUPFAM" id="SSF160897">
    <property type="entry name" value="Taf5 N-terminal domain-like"/>
    <property type="match status" value="1"/>
</dbReference>
<keyword evidence="6" id="KW-0804">Transcription</keyword>
<name>A0A9W7DHA4_AMBMO</name>
<comment type="caution">
    <text evidence="11">The sequence shown here is derived from an EMBL/GenBank/DDBJ whole genome shotgun (WGS) entry which is preliminary data.</text>
</comment>
<evidence type="ECO:0000256" key="3">
    <source>
        <dbReference type="ARBA" id="ARBA00022574"/>
    </source>
</evidence>
<proteinExistence type="inferred from homology"/>
<dbReference type="InterPro" id="IPR006594">
    <property type="entry name" value="LisH"/>
</dbReference>
<sequence>MTDPVKSENKPQNPTNNNTTTTTTTNNNNSNNSQMQRPTPTQQQSQQQQPQQQQQQAVVAKQAQQKQAQQSHQQQGITQSDLNRLVLDYLTKKGFHQSEATLRIESTKIAGGPTVPLTTGNSSFSQPFAPSSNKSNIQYQQQQFHQQLLFSKQRQFDEDPKVFGRSYVMYRTLCENSLEMYKYELEKFIYPLFVYFFLSLVQRGESEEARSFFDKFNSDHILSHNMEIKALAGVSLPDHLKSNEVAKLYMDNRYRIIVSNMSINLVLSFLMENEGIGGAVAVRMMNNFMEIITQTEVTTESQMENNQSLENQEGIPAIYQLLTESQDKDSKKDKSTEKNGIETLNSKEVKLGKFPNDPEFAKELEAELKHKDENQKDHHFKKSLMDEYNENFKSDTNSDNAPSRDTLPLPQKTAYDIKREITKIQDSRAQIRLNTPQAALPSVCMYTFHNTNNDMTCLSFNDDSTIVAGGFQDSFIKLWSIDGSPLKSVLKNDEHNRTIDGVAVNGCRRLVGHSGAVYGLDFSPDNNYLLSASEDKTVRLWSMDTYTSLVSYKGHNAPVWDVKFSPLGHYFATASHDQTARLWSCDHIYPLRIFAGHLKDVDVVEFHPNSTYLFTGSSDKTVRMWDISRGESVRVFIGHHMPINCMACSPDGRWLATAGEDSIINVFDIASGRKLKYMSGHGRCSIYSLAFSRDGSVLVSSGSDNSIRVWDIKKGTMDNKNPQPEKFTIESVMAAKNPENGKVSNGTANGSANGQAAKPVERRREVSATQDHMAVYFTKKTPVYKVHFTRRNLCLAGGVFNG</sequence>
<protein>
    <submittedName>
        <fullName evidence="11">Unnamed protein product</fullName>
    </submittedName>
</protein>
<feature type="compositionally biased region" description="Low complexity" evidence="9">
    <location>
        <begin position="42"/>
        <end position="60"/>
    </location>
</feature>
<keyword evidence="3 8" id="KW-0853">WD repeat</keyword>
<dbReference type="InterPro" id="IPR020472">
    <property type="entry name" value="WD40_PAC1"/>
</dbReference>
<dbReference type="PROSITE" id="PS50294">
    <property type="entry name" value="WD_REPEATS_REGION"/>
    <property type="match status" value="5"/>
</dbReference>